<reference evidence="4" key="1">
    <citation type="journal article" date="2019" name="Int. J. Syst. Evol. Microbiol.">
        <title>The Global Catalogue of Microorganisms (GCM) 10K type strain sequencing project: providing services to taxonomists for standard genome sequencing and annotation.</title>
        <authorList>
            <consortium name="The Broad Institute Genomics Platform"/>
            <consortium name="The Broad Institute Genome Sequencing Center for Infectious Disease"/>
            <person name="Wu L."/>
            <person name="Ma J."/>
        </authorList>
    </citation>
    <scope>NUCLEOTIDE SEQUENCE [LARGE SCALE GENOMIC DNA]</scope>
    <source>
        <strain evidence="4">JCM 18306</strain>
    </source>
</reference>
<dbReference type="InterPro" id="IPR036928">
    <property type="entry name" value="AS_sf"/>
</dbReference>
<dbReference type="RefSeq" id="WP_345632146.1">
    <property type="nucleotide sequence ID" value="NZ_BAABJR010000009.1"/>
</dbReference>
<dbReference type="SUPFAM" id="SSF75304">
    <property type="entry name" value="Amidase signature (AS) enzymes"/>
    <property type="match status" value="1"/>
</dbReference>
<keyword evidence="4" id="KW-1185">Reference proteome</keyword>
<dbReference type="PANTHER" id="PTHR11895">
    <property type="entry name" value="TRANSAMIDASE"/>
    <property type="match status" value="1"/>
</dbReference>
<accession>A0ABP9T5N0</accession>
<dbReference type="PANTHER" id="PTHR11895:SF7">
    <property type="entry name" value="GLUTAMYL-TRNA(GLN) AMIDOTRANSFERASE SUBUNIT A, MITOCHONDRIAL"/>
    <property type="match status" value="1"/>
</dbReference>
<dbReference type="Proteomes" id="UP001499878">
    <property type="component" value="Unassembled WGS sequence"/>
</dbReference>
<dbReference type="InterPro" id="IPR023631">
    <property type="entry name" value="Amidase_dom"/>
</dbReference>
<dbReference type="NCBIfam" id="NF005687">
    <property type="entry name" value="PRK07487.1"/>
    <property type="match status" value="1"/>
</dbReference>
<dbReference type="PROSITE" id="PS00571">
    <property type="entry name" value="AMIDASES"/>
    <property type="match status" value="1"/>
</dbReference>
<evidence type="ECO:0000256" key="1">
    <source>
        <dbReference type="ARBA" id="ARBA00009199"/>
    </source>
</evidence>
<comment type="caution">
    <text evidence="3">The sequence shown here is derived from an EMBL/GenBank/DDBJ whole genome shotgun (WGS) entry which is preliminary data.</text>
</comment>
<name>A0ABP9T5N0_9ACTN</name>
<evidence type="ECO:0000313" key="3">
    <source>
        <dbReference type="EMBL" id="GAA5210745.1"/>
    </source>
</evidence>
<evidence type="ECO:0000259" key="2">
    <source>
        <dbReference type="Pfam" id="PF01425"/>
    </source>
</evidence>
<sequence>MQQGHPWQRSATELARSIRSGEVSSREVVQAHLDRMDAVNGSINAVTARFDEEALRCADAADAAVQRGDVLGPLHGVPITVKVNLDVVGQASDGGLPAMAEQMADEDCAVVRNLREAGAIVIARTNMPDLGMRWNTDNALHGPTRNPWDPRRTPGGSSGGCAAAVAAGMSCLSIGNDYGGSIRLPAAYNGVASLRPTPGRLPSPVDPEDADGLTVQLFYTDGPLARSVADLELALSVMRRPDPGDPFWVDASLGESGPCKVLVARGWLGLDLHPEVAAGLDAAAQHLEAAGYELVEAELPMLEEAVELWRDLGATEIDLFVPEDWMALGTEASRRWCQTSVSTSQVLDAAGYADAFARRAAVAAAWSRQFAKTPLILAPVDTQLAFMTEFDAEGDIEAALAELRPRYAMNLAGSLLGLPTVTVPVSVGASGMPQSVQLASWRYQEQRVLTAGSAIEAKVAPITPLDLVAQPGATDR</sequence>
<evidence type="ECO:0000313" key="4">
    <source>
        <dbReference type="Proteomes" id="UP001499878"/>
    </source>
</evidence>
<dbReference type="Gene3D" id="3.90.1300.10">
    <property type="entry name" value="Amidase signature (AS) domain"/>
    <property type="match status" value="1"/>
</dbReference>
<organism evidence="3 4">
    <name type="scientific">Streptomyces thinghirensis</name>
    <dbReference type="NCBI Taxonomy" id="551547"/>
    <lineage>
        <taxon>Bacteria</taxon>
        <taxon>Bacillati</taxon>
        <taxon>Actinomycetota</taxon>
        <taxon>Actinomycetes</taxon>
        <taxon>Kitasatosporales</taxon>
        <taxon>Streptomycetaceae</taxon>
        <taxon>Streptomyces</taxon>
    </lineage>
</organism>
<comment type="similarity">
    <text evidence="1">Belongs to the amidase family.</text>
</comment>
<feature type="domain" description="Amidase" evidence="2">
    <location>
        <begin position="27"/>
        <end position="449"/>
    </location>
</feature>
<proteinExistence type="inferred from homology"/>
<dbReference type="InterPro" id="IPR020556">
    <property type="entry name" value="Amidase_CS"/>
</dbReference>
<dbReference type="Pfam" id="PF01425">
    <property type="entry name" value="Amidase"/>
    <property type="match status" value="1"/>
</dbReference>
<dbReference type="EMBL" id="BAABJR010000009">
    <property type="protein sequence ID" value="GAA5210745.1"/>
    <property type="molecule type" value="Genomic_DNA"/>
</dbReference>
<dbReference type="InterPro" id="IPR000120">
    <property type="entry name" value="Amidase"/>
</dbReference>
<gene>
    <name evidence="3" type="ORF">GCM10023323_39600</name>
</gene>
<protein>
    <submittedName>
        <fullName evidence="3">Amidase family protein</fullName>
    </submittedName>
</protein>